<evidence type="ECO:0000313" key="1">
    <source>
        <dbReference type="EMBL" id="KIJ41533.1"/>
    </source>
</evidence>
<gene>
    <name evidence="1" type="ORF">M422DRAFT_172142</name>
</gene>
<name>A0A0C9UEV7_SPHS4</name>
<dbReference type="Proteomes" id="UP000054279">
    <property type="component" value="Unassembled WGS sequence"/>
</dbReference>
<dbReference type="AlphaFoldDB" id="A0A0C9UEV7"/>
<protein>
    <submittedName>
        <fullName evidence="1">Uncharacterized protein</fullName>
    </submittedName>
</protein>
<keyword evidence="2" id="KW-1185">Reference proteome</keyword>
<reference evidence="1 2" key="1">
    <citation type="submission" date="2014-06" db="EMBL/GenBank/DDBJ databases">
        <title>Evolutionary Origins and Diversification of the Mycorrhizal Mutualists.</title>
        <authorList>
            <consortium name="DOE Joint Genome Institute"/>
            <consortium name="Mycorrhizal Genomics Consortium"/>
            <person name="Kohler A."/>
            <person name="Kuo A."/>
            <person name="Nagy L.G."/>
            <person name="Floudas D."/>
            <person name="Copeland A."/>
            <person name="Barry K.W."/>
            <person name="Cichocki N."/>
            <person name="Veneault-Fourrey C."/>
            <person name="LaButti K."/>
            <person name="Lindquist E.A."/>
            <person name="Lipzen A."/>
            <person name="Lundell T."/>
            <person name="Morin E."/>
            <person name="Murat C."/>
            <person name="Riley R."/>
            <person name="Ohm R."/>
            <person name="Sun H."/>
            <person name="Tunlid A."/>
            <person name="Henrissat B."/>
            <person name="Grigoriev I.V."/>
            <person name="Hibbett D.S."/>
            <person name="Martin F."/>
        </authorList>
    </citation>
    <scope>NUCLEOTIDE SEQUENCE [LARGE SCALE GENOMIC DNA]</scope>
    <source>
        <strain evidence="1 2">SS14</strain>
    </source>
</reference>
<accession>A0A0C9UEV7</accession>
<proteinExistence type="predicted"/>
<evidence type="ECO:0000313" key="2">
    <source>
        <dbReference type="Proteomes" id="UP000054279"/>
    </source>
</evidence>
<dbReference type="HOGENOM" id="CLU_2475129_0_0_1"/>
<organism evidence="1 2">
    <name type="scientific">Sphaerobolus stellatus (strain SS14)</name>
    <dbReference type="NCBI Taxonomy" id="990650"/>
    <lineage>
        <taxon>Eukaryota</taxon>
        <taxon>Fungi</taxon>
        <taxon>Dikarya</taxon>
        <taxon>Basidiomycota</taxon>
        <taxon>Agaricomycotina</taxon>
        <taxon>Agaricomycetes</taxon>
        <taxon>Phallomycetidae</taxon>
        <taxon>Geastrales</taxon>
        <taxon>Sphaerobolaceae</taxon>
        <taxon>Sphaerobolus</taxon>
    </lineage>
</organism>
<dbReference type="OrthoDB" id="3287109at2759"/>
<dbReference type="EMBL" id="KN837136">
    <property type="protein sequence ID" value="KIJ41533.1"/>
    <property type="molecule type" value="Genomic_DNA"/>
</dbReference>
<sequence length="88" mass="9710">KYGAELIKMEAPVMGKEKIDDLTKGDEDGNRVLRKFDALRVFSDDVEATYMGRHSLLGYRANVVKGDLGLIKVDPTPDDGPEVYVAVP</sequence>
<feature type="non-terminal residue" evidence="1">
    <location>
        <position position="1"/>
    </location>
</feature>